<dbReference type="SMART" id="SM00347">
    <property type="entry name" value="HTH_MARR"/>
    <property type="match status" value="1"/>
</dbReference>
<dbReference type="STRING" id="1129793.GPLA_2166"/>
<dbReference type="Proteomes" id="UP000006322">
    <property type="component" value="Unassembled WGS sequence"/>
</dbReference>
<gene>
    <name evidence="5" type="ORF">GPLA_2166</name>
</gene>
<organism evidence="5 6">
    <name type="scientific">Paraglaciecola polaris LMG 21857</name>
    <dbReference type="NCBI Taxonomy" id="1129793"/>
    <lineage>
        <taxon>Bacteria</taxon>
        <taxon>Pseudomonadati</taxon>
        <taxon>Pseudomonadota</taxon>
        <taxon>Gammaproteobacteria</taxon>
        <taxon>Alteromonadales</taxon>
        <taxon>Alteromonadaceae</taxon>
        <taxon>Paraglaciecola</taxon>
    </lineage>
</organism>
<dbReference type="AlphaFoldDB" id="K6ZAA7"/>
<evidence type="ECO:0000256" key="1">
    <source>
        <dbReference type="ARBA" id="ARBA00023015"/>
    </source>
</evidence>
<reference evidence="6" key="1">
    <citation type="journal article" date="2014" name="Environ. Microbiol.">
        <title>Comparative genomics of the marine bacterial genus Glaciecola reveals the high degree of genomic diversity and genomic characteristic for cold adaptation.</title>
        <authorList>
            <person name="Qin Q.L."/>
            <person name="Xie B.B."/>
            <person name="Yu Y."/>
            <person name="Shu Y.L."/>
            <person name="Rong J.C."/>
            <person name="Zhang Y.J."/>
            <person name="Zhao D.L."/>
            <person name="Chen X.L."/>
            <person name="Zhang X.Y."/>
            <person name="Chen B."/>
            <person name="Zhou B.C."/>
            <person name="Zhang Y.Z."/>
        </authorList>
    </citation>
    <scope>NUCLEOTIDE SEQUENCE [LARGE SCALE GENOMIC DNA]</scope>
    <source>
        <strain evidence="6">LMG 21857</strain>
    </source>
</reference>
<keyword evidence="1" id="KW-0805">Transcription regulation</keyword>
<dbReference type="RefSeq" id="WP_007104854.1">
    <property type="nucleotide sequence ID" value="NZ_BAER01000047.1"/>
</dbReference>
<dbReference type="InterPro" id="IPR000835">
    <property type="entry name" value="HTH_MarR-typ"/>
</dbReference>
<dbReference type="OrthoDB" id="8906692at2"/>
<accession>K6ZAA7</accession>
<dbReference type="InterPro" id="IPR052067">
    <property type="entry name" value="Metal_resp_HTH_trans_reg"/>
</dbReference>
<evidence type="ECO:0000259" key="4">
    <source>
        <dbReference type="PROSITE" id="PS50995"/>
    </source>
</evidence>
<evidence type="ECO:0000313" key="6">
    <source>
        <dbReference type="Proteomes" id="UP000006322"/>
    </source>
</evidence>
<dbReference type="Pfam" id="PF01047">
    <property type="entry name" value="MarR"/>
    <property type="match status" value="1"/>
</dbReference>
<keyword evidence="3" id="KW-0804">Transcription</keyword>
<feature type="domain" description="HTH marR-type" evidence="4">
    <location>
        <begin position="1"/>
        <end position="138"/>
    </location>
</feature>
<dbReference type="PRINTS" id="PR00598">
    <property type="entry name" value="HTHMARR"/>
</dbReference>
<dbReference type="InterPro" id="IPR036388">
    <property type="entry name" value="WH-like_DNA-bd_sf"/>
</dbReference>
<evidence type="ECO:0000256" key="2">
    <source>
        <dbReference type="ARBA" id="ARBA00023125"/>
    </source>
</evidence>
<dbReference type="SUPFAM" id="SSF46785">
    <property type="entry name" value="Winged helix' DNA-binding domain"/>
    <property type="match status" value="1"/>
</dbReference>
<sequence length="156" mass="18242">MILLKLFVPYRMVNLATRISHAFSQTYRNQFSLAIPDWRLLACLGEYERLTAKDIAELTLMDKSKVSRAVKQLADRSLLLREQDHNDNRAAYLSLTEQGWELYSQISPKALAWEEELLSVLDTTEYRNLMRIMEKLENQVIKMATHNPEKEQSNSH</sequence>
<dbReference type="PANTHER" id="PTHR35790">
    <property type="entry name" value="HTH-TYPE TRANSCRIPTIONAL REGULATOR PCHR"/>
    <property type="match status" value="1"/>
</dbReference>
<dbReference type="InterPro" id="IPR036390">
    <property type="entry name" value="WH_DNA-bd_sf"/>
</dbReference>
<dbReference type="GO" id="GO:0003677">
    <property type="term" value="F:DNA binding"/>
    <property type="evidence" value="ECO:0007669"/>
    <property type="project" value="UniProtKB-KW"/>
</dbReference>
<proteinExistence type="predicted"/>
<dbReference type="PROSITE" id="PS50995">
    <property type="entry name" value="HTH_MARR_2"/>
    <property type="match status" value="1"/>
</dbReference>
<dbReference type="GO" id="GO:0003700">
    <property type="term" value="F:DNA-binding transcription factor activity"/>
    <property type="evidence" value="ECO:0007669"/>
    <property type="project" value="InterPro"/>
</dbReference>
<dbReference type="EMBL" id="BAER01000047">
    <property type="protein sequence ID" value="GAC33071.1"/>
    <property type="molecule type" value="Genomic_DNA"/>
</dbReference>
<keyword evidence="2" id="KW-0238">DNA-binding</keyword>
<comment type="caution">
    <text evidence="5">The sequence shown here is derived from an EMBL/GenBank/DDBJ whole genome shotgun (WGS) entry which is preliminary data.</text>
</comment>
<dbReference type="PANTHER" id="PTHR35790:SF4">
    <property type="entry name" value="HTH-TYPE TRANSCRIPTIONAL REGULATOR PCHR"/>
    <property type="match status" value="1"/>
</dbReference>
<protein>
    <recommendedName>
        <fullName evidence="4">HTH marR-type domain-containing protein</fullName>
    </recommendedName>
</protein>
<dbReference type="Gene3D" id="1.10.10.10">
    <property type="entry name" value="Winged helix-like DNA-binding domain superfamily/Winged helix DNA-binding domain"/>
    <property type="match status" value="1"/>
</dbReference>
<evidence type="ECO:0000256" key="3">
    <source>
        <dbReference type="ARBA" id="ARBA00023163"/>
    </source>
</evidence>
<keyword evidence="6" id="KW-1185">Reference proteome</keyword>
<evidence type="ECO:0000313" key="5">
    <source>
        <dbReference type="EMBL" id="GAC33071.1"/>
    </source>
</evidence>
<name>K6ZAA7_9ALTE</name>